<dbReference type="Gene3D" id="1.25.40.10">
    <property type="entry name" value="Tetratricopeptide repeat domain"/>
    <property type="match status" value="1"/>
</dbReference>
<dbReference type="OrthoDB" id="9776053at2"/>
<dbReference type="GO" id="GO:0030313">
    <property type="term" value="C:cell envelope"/>
    <property type="evidence" value="ECO:0007669"/>
    <property type="project" value="UniProtKB-SubCell"/>
</dbReference>
<organism evidence="9 10">
    <name type="scientific">Sinimarinibacterium flocculans</name>
    <dbReference type="NCBI Taxonomy" id="985250"/>
    <lineage>
        <taxon>Bacteria</taxon>
        <taxon>Pseudomonadati</taxon>
        <taxon>Pseudomonadota</taxon>
        <taxon>Gammaproteobacteria</taxon>
        <taxon>Nevskiales</taxon>
        <taxon>Nevskiaceae</taxon>
        <taxon>Sinimarinibacterium</taxon>
    </lineage>
</organism>
<comment type="caution">
    <text evidence="9">The sequence shown here is derived from an EMBL/GenBank/DDBJ whole genome shotgun (WGS) entry which is preliminary data.</text>
</comment>
<dbReference type="InterPro" id="IPR056412">
    <property type="entry name" value="Ig_CycH"/>
</dbReference>
<evidence type="ECO:0000256" key="4">
    <source>
        <dbReference type="ARBA" id="ARBA00022803"/>
    </source>
</evidence>
<dbReference type="InterPro" id="IPR011990">
    <property type="entry name" value="TPR-like_helical_dom_sf"/>
</dbReference>
<dbReference type="SUPFAM" id="SSF48452">
    <property type="entry name" value="TPR-like"/>
    <property type="match status" value="1"/>
</dbReference>
<dbReference type="GO" id="GO:0017004">
    <property type="term" value="P:cytochrome complex assembly"/>
    <property type="evidence" value="ECO:0007669"/>
    <property type="project" value="UniProtKB-KW"/>
</dbReference>
<evidence type="ECO:0000256" key="3">
    <source>
        <dbReference type="ARBA" id="ARBA00022748"/>
    </source>
</evidence>
<gene>
    <name evidence="9" type="ORF">C8D93_104256</name>
</gene>
<dbReference type="Pfam" id="PF23914">
    <property type="entry name" value="TPR_CcmH_CycH"/>
    <property type="match status" value="1"/>
</dbReference>
<reference evidence="9 10" key="1">
    <citation type="submission" date="2018-04" db="EMBL/GenBank/DDBJ databases">
        <title>Genomic Encyclopedia of Type Strains, Phase IV (KMG-IV): sequencing the most valuable type-strain genomes for metagenomic binning, comparative biology and taxonomic classification.</title>
        <authorList>
            <person name="Goeker M."/>
        </authorList>
    </citation>
    <scope>NUCLEOTIDE SEQUENCE [LARGE SCALE GENOMIC DNA]</scope>
    <source>
        <strain evidence="9 10">DSM 104150</strain>
    </source>
</reference>
<proteinExistence type="predicted"/>
<dbReference type="InterPro" id="IPR051263">
    <property type="entry name" value="C-type_cytochrome_biogenesis"/>
</dbReference>
<evidence type="ECO:0000256" key="5">
    <source>
        <dbReference type="PROSITE-ProRule" id="PRU00339"/>
    </source>
</evidence>
<feature type="compositionally biased region" description="Low complexity" evidence="6">
    <location>
        <begin position="280"/>
        <end position="300"/>
    </location>
</feature>
<protein>
    <submittedName>
        <fullName evidence="9">Cytochrome c-type biogenesis protein CcmH</fullName>
    </submittedName>
</protein>
<keyword evidence="3" id="KW-0201">Cytochrome c-type biogenesis</keyword>
<dbReference type="InterPro" id="IPR056413">
    <property type="entry name" value="TPR_CcmH_CycH"/>
</dbReference>
<keyword evidence="4 5" id="KW-0802">TPR repeat</keyword>
<evidence type="ECO:0000256" key="1">
    <source>
        <dbReference type="ARBA" id="ARBA00004196"/>
    </source>
</evidence>
<dbReference type="PROSITE" id="PS50005">
    <property type="entry name" value="TPR"/>
    <property type="match status" value="1"/>
</dbReference>
<dbReference type="RefSeq" id="WP_146216563.1">
    <property type="nucleotide sequence ID" value="NZ_CAKZQT010000014.1"/>
</dbReference>
<dbReference type="InterPro" id="IPR017560">
    <property type="entry name" value="Cyt_c_biogenesis_CcmI"/>
</dbReference>
<evidence type="ECO:0000259" key="7">
    <source>
        <dbReference type="Pfam" id="PF23892"/>
    </source>
</evidence>
<comment type="subcellular location">
    <subcellularLocation>
        <location evidence="1">Cell envelope</location>
    </subcellularLocation>
</comment>
<feature type="domain" description="Cytochrome c-type biogenesis protein H Ig-like" evidence="7">
    <location>
        <begin position="316"/>
        <end position="421"/>
    </location>
</feature>
<sequence length="425" mass="45390">MTWMWMGAIALLAVGLALWPLWAGRPASGPQRRALNVVGYRGRMAEIDAELAAGTITEETATALRDEAGSRLLVDAGEAGDSAAVASRHGRSWGVFAAASALIVLVSGIGYWSGDSREQAHWIAQARNDPAGAQRLSIDSMVTRLEKRLADDDQDAEGWAMLGRSYFVLGRHADAAGAYERANRLSASAPRADWLADEAEARVLLQGHDFRGLPRQLFERALAVEPGNPKALWYAGLAAAQAGEFALAVERWQVLRRGELPDDFRAVLDERLRELAELAGQPAPEPAAEVAASEPAPQQAMSQEAATPDAAPQLLLDVSLAPEFADAVGAGDVLFVIARRPGVPGPPLAVRRLAAGMLPVQIRLDDSHAMAPGMTLSLADEWEVVARVSRSGTPQAQPGDFEGRLRIGRSAAGQPIALRIDRRLP</sequence>
<dbReference type="InterPro" id="IPR019734">
    <property type="entry name" value="TPR_rpt"/>
</dbReference>
<name>A0A318EBX0_9GAMM</name>
<dbReference type="Proteomes" id="UP000248330">
    <property type="component" value="Unassembled WGS sequence"/>
</dbReference>
<dbReference type="EMBL" id="QICN01000004">
    <property type="protein sequence ID" value="PXV68558.1"/>
    <property type="molecule type" value="Genomic_DNA"/>
</dbReference>
<evidence type="ECO:0000259" key="8">
    <source>
        <dbReference type="Pfam" id="PF23914"/>
    </source>
</evidence>
<dbReference type="PANTHER" id="PTHR47870">
    <property type="entry name" value="CYTOCHROME C-TYPE BIOGENESIS PROTEIN CCMH"/>
    <property type="match status" value="1"/>
</dbReference>
<keyword evidence="10" id="KW-1185">Reference proteome</keyword>
<evidence type="ECO:0000256" key="6">
    <source>
        <dbReference type="SAM" id="MobiDB-lite"/>
    </source>
</evidence>
<keyword evidence="2" id="KW-0677">Repeat</keyword>
<feature type="domain" description="Cytochrome c-type biogenesis protein H TPR" evidence="8">
    <location>
        <begin position="140"/>
        <end position="257"/>
    </location>
</feature>
<feature type="region of interest" description="Disordered" evidence="6">
    <location>
        <begin position="280"/>
        <end position="306"/>
    </location>
</feature>
<feature type="repeat" description="TPR" evidence="5">
    <location>
        <begin position="156"/>
        <end position="189"/>
    </location>
</feature>
<dbReference type="Pfam" id="PF23892">
    <property type="entry name" value="Ig_CycH"/>
    <property type="match status" value="1"/>
</dbReference>
<dbReference type="GO" id="GO:0005886">
    <property type="term" value="C:plasma membrane"/>
    <property type="evidence" value="ECO:0007669"/>
    <property type="project" value="TreeGrafter"/>
</dbReference>
<accession>A0A318EBX0</accession>
<dbReference type="NCBIfam" id="TIGR03142">
    <property type="entry name" value="cytochro_ccmI"/>
    <property type="match status" value="1"/>
</dbReference>
<dbReference type="PANTHER" id="PTHR47870:SF1">
    <property type="entry name" value="CYTOCHROME C-TYPE BIOGENESIS PROTEIN CCMH"/>
    <property type="match status" value="1"/>
</dbReference>
<evidence type="ECO:0000313" key="10">
    <source>
        <dbReference type="Proteomes" id="UP000248330"/>
    </source>
</evidence>
<evidence type="ECO:0000256" key="2">
    <source>
        <dbReference type="ARBA" id="ARBA00022737"/>
    </source>
</evidence>
<evidence type="ECO:0000313" key="9">
    <source>
        <dbReference type="EMBL" id="PXV68558.1"/>
    </source>
</evidence>
<dbReference type="AlphaFoldDB" id="A0A318EBX0"/>